<dbReference type="GO" id="GO:0006261">
    <property type="term" value="P:DNA-templated DNA replication"/>
    <property type="evidence" value="ECO:0007669"/>
    <property type="project" value="TreeGrafter"/>
</dbReference>
<evidence type="ECO:0000313" key="8">
    <source>
        <dbReference type="EMBL" id="ODS24853.1"/>
    </source>
</evidence>
<evidence type="ECO:0000256" key="2">
    <source>
        <dbReference type="ARBA" id="ARBA00008959"/>
    </source>
</evidence>
<dbReference type="InterPro" id="IPR021886">
    <property type="entry name" value="MgsA_C"/>
</dbReference>
<dbReference type="STRING" id="62101.AB835_00890"/>
<dbReference type="GO" id="GO:0005524">
    <property type="term" value="F:ATP binding"/>
    <property type="evidence" value="ECO:0007669"/>
    <property type="project" value="UniProtKB-KW"/>
</dbReference>
<dbReference type="Pfam" id="PF12002">
    <property type="entry name" value="MgsA_C"/>
    <property type="match status" value="1"/>
</dbReference>
<dbReference type="FunFam" id="3.40.50.300:FF:000137">
    <property type="entry name" value="Replication-associated recombination protein A"/>
    <property type="match status" value="1"/>
</dbReference>
<dbReference type="CDD" id="cd18139">
    <property type="entry name" value="HLD_clamp_RarA"/>
    <property type="match status" value="1"/>
</dbReference>
<dbReference type="CDD" id="cd00009">
    <property type="entry name" value="AAA"/>
    <property type="match status" value="1"/>
</dbReference>
<accession>A0A1D2QTI0</accession>
<evidence type="ECO:0000256" key="1">
    <source>
        <dbReference type="ARBA" id="ARBA00002393"/>
    </source>
</evidence>
<comment type="caution">
    <text evidence="8">The sequence shown here is derived from an EMBL/GenBank/DDBJ whole genome shotgun (WGS) entry which is preliminary data.</text>
</comment>
<protein>
    <recommendedName>
        <fullName evidence="3">Replication-associated recombination protein A</fullName>
    </recommendedName>
</protein>
<dbReference type="GO" id="GO:0000731">
    <property type="term" value="P:DNA synthesis involved in DNA repair"/>
    <property type="evidence" value="ECO:0007669"/>
    <property type="project" value="TreeGrafter"/>
</dbReference>
<keyword evidence="4" id="KW-0235">DNA replication</keyword>
<dbReference type="FunFam" id="1.10.3710.10:FF:000001">
    <property type="entry name" value="Replication-associated recombination protein A"/>
    <property type="match status" value="1"/>
</dbReference>
<feature type="domain" description="AAA+ ATPase" evidence="7">
    <location>
        <begin position="55"/>
        <end position="172"/>
    </location>
</feature>
<dbReference type="FunFam" id="1.20.272.10:FF:000001">
    <property type="entry name" value="Putative AAA family ATPase"/>
    <property type="match status" value="1"/>
</dbReference>
<dbReference type="PANTHER" id="PTHR13779">
    <property type="entry name" value="WERNER HELICASE-INTERACTING PROTEIN 1 FAMILY MEMBER"/>
    <property type="match status" value="1"/>
</dbReference>
<proteinExistence type="inferred from homology"/>
<dbReference type="InterPro" id="IPR027417">
    <property type="entry name" value="P-loop_NTPase"/>
</dbReference>
<dbReference type="InterPro" id="IPR003593">
    <property type="entry name" value="AAA+_ATPase"/>
</dbReference>
<name>A0A1D2QTI0_9GAMM</name>
<dbReference type="AlphaFoldDB" id="A0A1D2QTI0"/>
<evidence type="ECO:0000256" key="6">
    <source>
        <dbReference type="ARBA" id="ARBA00022840"/>
    </source>
</evidence>
<dbReference type="Proteomes" id="UP000242502">
    <property type="component" value="Unassembled WGS sequence"/>
</dbReference>
<keyword evidence="6" id="KW-0067">ATP-binding</keyword>
<dbReference type="InterPro" id="IPR051314">
    <property type="entry name" value="AAA_ATPase_RarA/MGS1/WRNIP1"/>
</dbReference>
<dbReference type="Pfam" id="PF16193">
    <property type="entry name" value="AAA_assoc_2"/>
    <property type="match status" value="1"/>
</dbReference>
<dbReference type="GO" id="GO:0017116">
    <property type="term" value="F:single-stranded DNA helicase activity"/>
    <property type="evidence" value="ECO:0007669"/>
    <property type="project" value="TreeGrafter"/>
</dbReference>
<comment type="similarity">
    <text evidence="2">Belongs to the AAA ATPase family. RarA/MGS1/WRNIP1 subfamily.</text>
</comment>
<organism evidence="8 9">
    <name type="scientific">Candidatus Endobugula sertula</name>
    <name type="common">Bugula neritina bacterial symbiont</name>
    <dbReference type="NCBI Taxonomy" id="62101"/>
    <lineage>
        <taxon>Bacteria</taxon>
        <taxon>Pseudomonadati</taxon>
        <taxon>Pseudomonadota</taxon>
        <taxon>Gammaproteobacteria</taxon>
        <taxon>Cellvibrionales</taxon>
        <taxon>Cellvibrionaceae</taxon>
        <taxon>Candidatus Endobugula</taxon>
    </lineage>
</organism>
<evidence type="ECO:0000256" key="4">
    <source>
        <dbReference type="ARBA" id="ARBA00022705"/>
    </source>
</evidence>
<dbReference type="InterPro" id="IPR008921">
    <property type="entry name" value="DNA_pol3_clamp-load_cplx_C"/>
</dbReference>
<dbReference type="GO" id="GO:0008047">
    <property type="term" value="F:enzyme activator activity"/>
    <property type="evidence" value="ECO:0007669"/>
    <property type="project" value="TreeGrafter"/>
</dbReference>
<evidence type="ECO:0000259" key="7">
    <source>
        <dbReference type="SMART" id="SM00382"/>
    </source>
</evidence>
<dbReference type="Gene3D" id="1.20.272.10">
    <property type="match status" value="1"/>
</dbReference>
<dbReference type="EMBL" id="MDLC01000003">
    <property type="protein sequence ID" value="ODS24853.1"/>
    <property type="molecule type" value="Genomic_DNA"/>
</dbReference>
<dbReference type="PANTHER" id="PTHR13779:SF7">
    <property type="entry name" value="ATPASE WRNIP1"/>
    <property type="match status" value="1"/>
</dbReference>
<evidence type="ECO:0000256" key="3">
    <source>
        <dbReference type="ARBA" id="ARBA00020776"/>
    </source>
</evidence>
<keyword evidence="5" id="KW-0547">Nucleotide-binding</keyword>
<evidence type="ECO:0000256" key="5">
    <source>
        <dbReference type="ARBA" id="ARBA00022741"/>
    </source>
</evidence>
<dbReference type="Gene3D" id="1.10.8.60">
    <property type="match status" value="1"/>
</dbReference>
<reference evidence="8 9" key="1">
    <citation type="journal article" date="2016" name="Appl. Environ. Microbiol.">
        <title>Lack of Overt Genome Reduction in the Bryostatin-Producing Bryozoan Symbiont "Candidatus Endobugula sertula".</title>
        <authorList>
            <person name="Miller I.J."/>
            <person name="Vanee N."/>
            <person name="Fong S.S."/>
            <person name="Lim-Fong G.E."/>
            <person name="Kwan J.C."/>
        </authorList>
    </citation>
    <scope>NUCLEOTIDE SEQUENCE [LARGE SCALE GENOMIC DNA]</scope>
    <source>
        <strain evidence="8">AB1-4</strain>
    </source>
</reference>
<dbReference type="SUPFAM" id="SSF52540">
    <property type="entry name" value="P-loop containing nucleoside triphosphate hydrolases"/>
    <property type="match status" value="1"/>
</dbReference>
<evidence type="ECO:0000313" key="9">
    <source>
        <dbReference type="Proteomes" id="UP000242502"/>
    </source>
</evidence>
<dbReference type="InterPro" id="IPR003959">
    <property type="entry name" value="ATPase_AAA_core"/>
</dbReference>
<dbReference type="GO" id="GO:0016887">
    <property type="term" value="F:ATP hydrolysis activity"/>
    <property type="evidence" value="ECO:0007669"/>
    <property type="project" value="InterPro"/>
</dbReference>
<dbReference type="SUPFAM" id="SSF48019">
    <property type="entry name" value="post-AAA+ oligomerization domain-like"/>
    <property type="match status" value="1"/>
</dbReference>
<dbReference type="Gene3D" id="1.10.3710.10">
    <property type="entry name" value="DNA polymerase III clamp loader subunits, C-terminal domain"/>
    <property type="match status" value="1"/>
</dbReference>
<comment type="function">
    <text evidence="1">DNA-dependent ATPase that plays important roles in cellular responses to stalled DNA replication processes.</text>
</comment>
<dbReference type="InterPro" id="IPR032423">
    <property type="entry name" value="AAA_assoc_2"/>
</dbReference>
<sequence length="453" mass="50135">MHDDLFDIHSPALDHSQRHMPLAARLRPQRLEDYIGQQHLLGQGKPLREAIEKGQIHSMIFWGPPGVGKTSLAKMLANLIDAEFESISAVLAGVKDIRDAVAKAQLTRSASGKSTILFVDEVHRFNKSQQDAFLPYVENGTVTFIGATTENPSFELNNALLSRSRVYVLRSLAHEDIEGLLHHALSDTEKGLGGRQIQCESEVLSLLANAANGDARRALNLLEIAADLAVNQHITHEVVTEILGGDVRRFDKNGDIFYEQMSALHKSVRGSSPDAALYWCMRMLGGGCDPLYIARRVVRMAVEDVGNADPRALSISLNAWDTQERLGSPEGELAIAQAVIYLASAPKSNAVYNAFNEAKADVAQMPDYSVPVHLRNAPTPLMKSLDYGADYRYAHNEAGAYAAGENYFPEEIADKQYYHPVDRGLETKIKEKLTYLRSLDEASPIQRYKKNNQ</sequence>
<gene>
    <name evidence="8" type="ORF">AB835_00890</name>
</gene>
<dbReference type="Pfam" id="PF00004">
    <property type="entry name" value="AAA"/>
    <property type="match status" value="1"/>
</dbReference>
<dbReference type="SMART" id="SM00382">
    <property type="entry name" value="AAA"/>
    <property type="match status" value="1"/>
</dbReference>
<dbReference type="GO" id="GO:0003677">
    <property type="term" value="F:DNA binding"/>
    <property type="evidence" value="ECO:0007669"/>
    <property type="project" value="InterPro"/>
</dbReference>
<dbReference type="FunFam" id="1.10.8.60:FF:000029">
    <property type="entry name" value="Replication-associated recombination protein A"/>
    <property type="match status" value="1"/>
</dbReference>
<dbReference type="Gene3D" id="3.40.50.300">
    <property type="entry name" value="P-loop containing nucleotide triphosphate hydrolases"/>
    <property type="match status" value="1"/>
</dbReference>